<evidence type="ECO:0000313" key="2">
    <source>
        <dbReference type="EMBL" id="BAH55979.1"/>
    </source>
</evidence>
<evidence type="ECO:0000256" key="1">
    <source>
        <dbReference type="SAM" id="MobiDB-lite"/>
    </source>
</evidence>
<gene>
    <name evidence="2" type="ordered locus">ROP_pROB01-04800</name>
</gene>
<dbReference type="HOGENOM" id="CLU_2540376_0_0_11"/>
<name>C1BCC4_RHOOB</name>
<dbReference type="PATRIC" id="fig|632772.20.peg.8233"/>
<dbReference type="EMBL" id="AP011116">
    <property type="protein sequence ID" value="BAH55979.1"/>
    <property type="molecule type" value="Genomic_DNA"/>
</dbReference>
<geneLocation type="plasmid" evidence="2 3">
    <name>pROB01</name>
</geneLocation>
<organism evidence="2 3">
    <name type="scientific">Rhodococcus opacus (strain B4)</name>
    <dbReference type="NCBI Taxonomy" id="632772"/>
    <lineage>
        <taxon>Bacteria</taxon>
        <taxon>Bacillati</taxon>
        <taxon>Actinomycetota</taxon>
        <taxon>Actinomycetes</taxon>
        <taxon>Mycobacteriales</taxon>
        <taxon>Nocardiaceae</taxon>
        <taxon>Rhodococcus</taxon>
    </lineage>
</organism>
<evidence type="ECO:0000313" key="3">
    <source>
        <dbReference type="Proteomes" id="UP000002212"/>
    </source>
</evidence>
<feature type="region of interest" description="Disordered" evidence="1">
    <location>
        <begin position="1"/>
        <end position="83"/>
    </location>
</feature>
<protein>
    <submittedName>
        <fullName evidence="2">Uncharacterized protein</fullName>
    </submittedName>
</protein>
<reference evidence="2 3" key="1">
    <citation type="submission" date="2009-03" db="EMBL/GenBank/DDBJ databases">
        <title>Comparison of the complete genome sequences of Rhodococcus erythropolis PR4 and Rhodococcus opacus B4.</title>
        <authorList>
            <person name="Takarada H."/>
            <person name="Sekine M."/>
            <person name="Hosoyama A."/>
            <person name="Yamada R."/>
            <person name="Fujisawa T."/>
            <person name="Omata S."/>
            <person name="Shimizu A."/>
            <person name="Tsukatani N."/>
            <person name="Tanikawa S."/>
            <person name="Fujita N."/>
            <person name="Harayama S."/>
        </authorList>
    </citation>
    <scope>NUCLEOTIDE SEQUENCE [LARGE SCALE GENOMIC DNA]</scope>
    <source>
        <strain evidence="2 3">B4</strain>
        <plasmid evidence="2 3">pROB01</plasmid>
    </source>
</reference>
<dbReference type="AlphaFoldDB" id="C1BCC4"/>
<keyword evidence="2" id="KW-0614">Plasmid</keyword>
<proteinExistence type="predicted"/>
<dbReference type="KEGG" id="rop:ROP_pROB01-04800"/>
<accession>C1BCC4</accession>
<dbReference type="Proteomes" id="UP000002212">
    <property type="component" value="Plasmid pROB01"/>
</dbReference>
<sequence>MIDSARTATGVLEPGELPIDDYDELNVGIPLSGRRTSSTPPATPTGRAADLLRRNDSPHSQCRRTTHPPDRRPQAPLERFAGT</sequence>
<feature type="compositionally biased region" description="Low complexity" evidence="1">
    <location>
        <begin position="32"/>
        <end position="49"/>
    </location>
</feature>